<reference evidence="13 14" key="1">
    <citation type="submission" date="2019-02" db="EMBL/GenBank/DDBJ databases">
        <title>Deep-cultivation of Planctomycetes and their phenomic and genomic characterization uncovers novel biology.</title>
        <authorList>
            <person name="Wiegand S."/>
            <person name="Jogler M."/>
            <person name="Boedeker C."/>
            <person name="Pinto D."/>
            <person name="Vollmers J."/>
            <person name="Rivas-Marin E."/>
            <person name="Kohn T."/>
            <person name="Peeters S.H."/>
            <person name="Heuer A."/>
            <person name="Rast P."/>
            <person name="Oberbeckmann S."/>
            <person name="Bunk B."/>
            <person name="Jeske O."/>
            <person name="Meyerdierks A."/>
            <person name="Storesund J.E."/>
            <person name="Kallscheuer N."/>
            <person name="Luecker S."/>
            <person name="Lage O.M."/>
            <person name="Pohl T."/>
            <person name="Merkel B.J."/>
            <person name="Hornburger P."/>
            <person name="Mueller R.-W."/>
            <person name="Bruemmer F."/>
            <person name="Labrenz M."/>
            <person name="Spormann A.M."/>
            <person name="Op Den Camp H."/>
            <person name="Overmann J."/>
            <person name="Amann R."/>
            <person name="Jetten M.S.M."/>
            <person name="Mascher T."/>
            <person name="Medema M.H."/>
            <person name="Devos D.P."/>
            <person name="Kaster A.-K."/>
            <person name="Ovreas L."/>
            <person name="Rohde M."/>
            <person name="Galperin M.Y."/>
            <person name="Jogler C."/>
        </authorList>
    </citation>
    <scope>NUCLEOTIDE SEQUENCE [LARGE SCALE GENOMIC DNA]</scope>
    <source>
        <strain evidence="13 14">Poly41</strain>
    </source>
</reference>
<evidence type="ECO:0000256" key="8">
    <source>
        <dbReference type="RuleBase" id="RU003978"/>
    </source>
</evidence>
<dbReference type="InterPro" id="IPR036769">
    <property type="entry name" value="Ribosomal_uL11_C_sf"/>
</dbReference>
<dbReference type="CDD" id="cd00349">
    <property type="entry name" value="Ribosomal_L11"/>
    <property type="match status" value="1"/>
</dbReference>
<evidence type="ECO:0000313" key="13">
    <source>
        <dbReference type="EMBL" id="TWU35140.1"/>
    </source>
</evidence>
<dbReference type="InterPro" id="IPR000911">
    <property type="entry name" value="Ribosomal_uL11"/>
</dbReference>
<feature type="compositionally biased region" description="Basic and acidic residues" evidence="10">
    <location>
        <begin position="35"/>
        <end position="44"/>
    </location>
</feature>
<feature type="region of interest" description="Disordered" evidence="10">
    <location>
        <begin position="1"/>
        <end position="69"/>
    </location>
</feature>
<dbReference type="Pfam" id="PF03946">
    <property type="entry name" value="Ribosomal_L11_N"/>
    <property type="match status" value="1"/>
</dbReference>
<dbReference type="NCBIfam" id="TIGR01632">
    <property type="entry name" value="L11_bact"/>
    <property type="match status" value="1"/>
</dbReference>
<feature type="domain" description="Large ribosomal subunit protein uL11 N-terminal" evidence="12">
    <location>
        <begin position="55"/>
        <end position="111"/>
    </location>
</feature>
<keyword evidence="2 7" id="KW-0488">Methylation</keyword>
<evidence type="ECO:0000256" key="9">
    <source>
        <dbReference type="RuleBase" id="RU003979"/>
    </source>
</evidence>
<dbReference type="InterPro" id="IPR020785">
    <property type="entry name" value="Ribosomal_uL11_CS"/>
</dbReference>
<dbReference type="InterPro" id="IPR020783">
    <property type="entry name" value="Ribosomal_uL11_C"/>
</dbReference>
<proteinExistence type="inferred from homology"/>
<comment type="PTM">
    <text evidence="7 9">One or more lysine residues are methylated.</text>
</comment>
<dbReference type="GO" id="GO:0070180">
    <property type="term" value="F:large ribosomal subunit rRNA binding"/>
    <property type="evidence" value="ECO:0007669"/>
    <property type="project" value="UniProtKB-UniRule"/>
</dbReference>
<dbReference type="InterPro" id="IPR036796">
    <property type="entry name" value="Ribosomal_uL11_N_sf"/>
</dbReference>
<dbReference type="InterPro" id="IPR020784">
    <property type="entry name" value="Ribosomal_uL11_N"/>
</dbReference>
<feature type="compositionally biased region" description="Polar residues" evidence="10">
    <location>
        <begin position="22"/>
        <end position="31"/>
    </location>
</feature>
<dbReference type="Gene3D" id="3.30.1550.10">
    <property type="entry name" value="Ribosomal protein L11/L12, N-terminal domain"/>
    <property type="match status" value="1"/>
</dbReference>
<dbReference type="EMBL" id="SJPV01000007">
    <property type="protein sequence ID" value="TWU35140.1"/>
    <property type="molecule type" value="Genomic_DNA"/>
</dbReference>
<comment type="caution">
    <text evidence="13">The sequence shown here is derived from an EMBL/GenBank/DDBJ whole genome shotgun (WGS) entry which is preliminary data.</text>
</comment>
<dbReference type="Proteomes" id="UP000319143">
    <property type="component" value="Unassembled WGS sequence"/>
</dbReference>
<evidence type="ECO:0000313" key="14">
    <source>
        <dbReference type="Proteomes" id="UP000319143"/>
    </source>
</evidence>
<evidence type="ECO:0000256" key="7">
    <source>
        <dbReference type="HAMAP-Rule" id="MF_00736"/>
    </source>
</evidence>
<evidence type="ECO:0000259" key="11">
    <source>
        <dbReference type="Pfam" id="PF00298"/>
    </source>
</evidence>
<dbReference type="SMART" id="SM00649">
    <property type="entry name" value="RL11"/>
    <property type="match status" value="1"/>
</dbReference>
<protein>
    <recommendedName>
        <fullName evidence="7">Large ribosomal subunit protein uL11</fullName>
    </recommendedName>
</protein>
<dbReference type="AlphaFoldDB" id="A0A5C6DEB0"/>
<evidence type="ECO:0000256" key="5">
    <source>
        <dbReference type="ARBA" id="ARBA00022980"/>
    </source>
</evidence>
<gene>
    <name evidence="13" type="primary">rplK_1</name>
    <name evidence="7" type="synonym">rplK</name>
    <name evidence="13" type="ORF">Poly41_42840</name>
</gene>
<keyword evidence="6 7" id="KW-0687">Ribonucleoprotein</keyword>
<keyword evidence="4 7" id="KW-0694">RNA-binding</keyword>
<dbReference type="PANTHER" id="PTHR11661:SF1">
    <property type="entry name" value="LARGE RIBOSOMAL SUBUNIT PROTEIN UL11M"/>
    <property type="match status" value="1"/>
</dbReference>
<dbReference type="HAMAP" id="MF_00736">
    <property type="entry name" value="Ribosomal_uL11"/>
    <property type="match status" value="1"/>
</dbReference>
<dbReference type="FunFam" id="1.10.10.250:FF:000001">
    <property type="entry name" value="50S ribosomal protein L11"/>
    <property type="match status" value="1"/>
</dbReference>
<dbReference type="GO" id="GO:0022625">
    <property type="term" value="C:cytosolic large ribosomal subunit"/>
    <property type="evidence" value="ECO:0007669"/>
    <property type="project" value="TreeGrafter"/>
</dbReference>
<sequence>MSRGQRRLPEADGGNVPGGGQSETPINKSATQQRQRSESDRSDRMGSIASGNRAFAGSVHPRQGLTPAARAPLGKYGVNLGQFVQGFNDRTKEYNGTPIPVIVTIYSDRSFEFITKSPPAASLLKQSAGIAKGSGVPNKDKVATVTRGQCEEIAQKKMADLNARNLDHATRMIEGTARSMGIIVEG</sequence>
<dbReference type="Pfam" id="PF00298">
    <property type="entry name" value="Ribosomal_L11"/>
    <property type="match status" value="1"/>
</dbReference>
<comment type="similarity">
    <text evidence="1 7 8">Belongs to the universal ribosomal protein uL11 family.</text>
</comment>
<dbReference type="SUPFAM" id="SSF54747">
    <property type="entry name" value="Ribosomal L11/L12e N-terminal domain"/>
    <property type="match status" value="1"/>
</dbReference>
<evidence type="ECO:0000256" key="6">
    <source>
        <dbReference type="ARBA" id="ARBA00023274"/>
    </source>
</evidence>
<feature type="domain" description="Large ribosomal subunit protein uL11 C-terminal" evidence="11">
    <location>
        <begin position="116"/>
        <end position="184"/>
    </location>
</feature>
<dbReference type="GO" id="GO:0006412">
    <property type="term" value="P:translation"/>
    <property type="evidence" value="ECO:0007669"/>
    <property type="project" value="UniProtKB-UniRule"/>
</dbReference>
<evidence type="ECO:0000256" key="2">
    <source>
        <dbReference type="ARBA" id="ARBA00022481"/>
    </source>
</evidence>
<comment type="function">
    <text evidence="7 9">Forms part of the ribosomal stalk which helps the ribosome interact with GTP-bound translation factors.</text>
</comment>
<dbReference type="SUPFAM" id="SSF46906">
    <property type="entry name" value="Ribosomal protein L11, C-terminal domain"/>
    <property type="match status" value="1"/>
</dbReference>
<dbReference type="PROSITE" id="PS00359">
    <property type="entry name" value="RIBOSOMAL_L11"/>
    <property type="match status" value="1"/>
</dbReference>
<evidence type="ECO:0000256" key="3">
    <source>
        <dbReference type="ARBA" id="ARBA00022730"/>
    </source>
</evidence>
<keyword evidence="3 7" id="KW-0699">rRNA-binding</keyword>
<keyword evidence="14" id="KW-1185">Reference proteome</keyword>
<dbReference type="InterPro" id="IPR006519">
    <property type="entry name" value="Ribosomal_uL11_bac-typ"/>
</dbReference>
<dbReference type="GO" id="GO:0003735">
    <property type="term" value="F:structural constituent of ribosome"/>
    <property type="evidence" value="ECO:0007669"/>
    <property type="project" value="InterPro"/>
</dbReference>
<dbReference type="Gene3D" id="1.10.10.250">
    <property type="entry name" value="Ribosomal protein L11, C-terminal domain"/>
    <property type="match status" value="1"/>
</dbReference>
<evidence type="ECO:0000256" key="4">
    <source>
        <dbReference type="ARBA" id="ARBA00022884"/>
    </source>
</evidence>
<evidence type="ECO:0000259" key="12">
    <source>
        <dbReference type="Pfam" id="PF03946"/>
    </source>
</evidence>
<keyword evidence="5 7" id="KW-0689">Ribosomal protein</keyword>
<evidence type="ECO:0000256" key="1">
    <source>
        <dbReference type="ARBA" id="ARBA00010537"/>
    </source>
</evidence>
<accession>A0A5C6DEB0</accession>
<dbReference type="PANTHER" id="PTHR11661">
    <property type="entry name" value="60S RIBOSOMAL PROTEIN L12"/>
    <property type="match status" value="1"/>
</dbReference>
<organism evidence="13 14">
    <name type="scientific">Novipirellula artificiosorum</name>
    <dbReference type="NCBI Taxonomy" id="2528016"/>
    <lineage>
        <taxon>Bacteria</taxon>
        <taxon>Pseudomonadati</taxon>
        <taxon>Planctomycetota</taxon>
        <taxon>Planctomycetia</taxon>
        <taxon>Pirellulales</taxon>
        <taxon>Pirellulaceae</taxon>
        <taxon>Novipirellula</taxon>
    </lineage>
</organism>
<comment type="subunit">
    <text evidence="7">Part of the ribosomal stalk of the 50S ribosomal subunit. Interacts with L10 and the large rRNA to form the base of the stalk. L10 forms an elongated spine to which L12 dimers bind in a sequential fashion forming a multimeric L10(L12)X complex.</text>
</comment>
<evidence type="ECO:0000256" key="10">
    <source>
        <dbReference type="SAM" id="MobiDB-lite"/>
    </source>
</evidence>
<name>A0A5C6DEB0_9BACT</name>